<protein>
    <submittedName>
        <fullName evidence="1">Unannotated protein</fullName>
    </submittedName>
</protein>
<accession>A0A6J7AMN0</accession>
<organism evidence="1">
    <name type="scientific">freshwater metagenome</name>
    <dbReference type="NCBI Taxonomy" id="449393"/>
    <lineage>
        <taxon>unclassified sequences</taxon>
        <taxon>metagenomes</taxon>
        <taxon>ecological metagenomes</taxon>
    </lineage>
</organism>
<dbReference type="EMBL" id="CAFABK010000078">
    <property type="protein sequence ID" value="CAB4834077.1"/>
    <property type="molecule type" value="Genomic_DNA"/>
</dbReference>
<reference evidence="1" key="1">
    <citation type="submission" date="2020-05" db="EMBL/GenBank/DDBJ databases">
        <authorList>
            <person name="Chiriac C."/>
            <person name="Salcher M."/>
            <person name="Ghai R."/>
            <person name="Kavagutti S V."/>
        </authorList>
    </citation>
    <scope>NUCLEOTIDE SEQUENCE</scope>
</reference>
<dbReference type="AlphaFoldDB" id="A0A6J7AMN0"/>
<evidence type="ECO:0000313" key="1">
    <source>
        <dbReference type="EMBL" id="CAB4834077.1"/>
    </source>
</evidence>
<name>A0A6J7AMN0_9ZZZZ</name>
<gene>
    <name evidence="1" type="ORF">UFOPK3204_01392</name>
</gene>
<sequence>MRQIAMSHKLATMCTSVALLGVALAFAPSALAADNSNLASLQAKVPFTIYAPKFTAQLPLRSVQLKKFDEQAVGPNPGPCTRYLTAQYGPKAGASLQLTESFPCQDPGFPFLEVESFLAKGNRVFITTKCPNANAIGHLDCQTGSTATPAQLLQTYGEAWIALPARGQSKKTQAQLYSKGLNADQIKKIVRSLVAARP</sequence>
<proteinExistence type="predicted"/>